<feature type="transmembrane region" description="Helical" evidence="1">
    <location>
        <begin position="75"/>
        <end position="93"/>
    </location>
</feature>
<accession>A0A0D6MK94</accession>
<evidence type="ECO:0000313" key="3">
    <source>
        <dbReference type="Proteomes" id="UP000032679"/>
    </source>
</evidence>
<organism evidence="2 3">
    <name type="scientific">Tanticharoenia sakaeratensis NBRC 103193</name>
    <dbReference type="NCBI Taxonomy" id="1231623"/>
    <lineage>
        <taxon>Bacteria</taxon>
        <taxon>Pseudomonadati</taxon>
        <taxon>Pseudomonadota</taxon>
        <taxon>Alphaproteobacteria</taxon>
        <taxon>Acetobacterales</taxon>
        <taxon>Acetobacteraceae</taxon>
        <taxon>Tanticharoenia</taxon>
    </lineage>
</organism>
<keyword evidence="1" id="KW-0472">Membrane</keyword>
<keyword evidence="1" id="KW-0812">Transmembrane</keyword>
<dbReference type="Proteomes" id="UP000032679">
    <property type="component" value="Unassembled WGS sequence"/>
</dbReference>
<reference evidence="2 3" key="1">
    <citation type="submission" date="2012-10" db="EMBL/GenBank/DDBJ databases">
        <title>Genome sequencing of Tanticharoenia sakaeratensis NBRC 103193.</title>
        <authorList>
            <person name="Azuma Y."/>
            <person name="Hadano H."/>
            <person name="Hirakawa H."/>
            <person name="Matsushita K."/>
        </authorList>
    </citation>
    <scope>NUCLEOTIDE SEQUENCE [LARGE SCALE GENOMIC DNA]</scope>
    <source>
        <strain evidence="2 3">NBRC 103193</strain>
    </source>
</reference>
<dbReference type="EMBL" id="BALE01000010">
    <property type="protein sequence ID" value="GAN53698.1"/>
    <property type="molecule type" value="Genomic_DNA"/>
</dbReference>
<dbReference type="RefSeq" id="WP_048847848.1">
    <property type="nucleotide sequence ID" value="NZ_BALE01000010.1"/>
</dbReference>
<evidence type="ECO:0000313" key="2">
    <source>
        <dbReference type="EMBL" id="GAN53698.1"/>
    </source>
</evidence>
<dbReference type="STRING" id="1231623.Tasa_010_245"/>
<sequence>MNVGIEGILLLWSVGSLGRDGRTLPVHAVLCALCMARTGPIGALAGAVLVGAGLLAWGALRQLAPQDTGVTHARWWPVVCAVVLSAAVVRGGVGLPQQGALVVASVLAGLVGVATASEALAGCAAMLRTLNACVVLACLGGHVPTLLVAGGLWVSVAAVALLVMPRLSWLRSNDPHE</sequence>
<evidence type="ECO:0000256" key="1">
    <source>
        <dbReference type="SAM" id="Phobius"/>
    </source>
</evidence>
<comment type="caution">
    <text evidence="2">The sequence shown here is derived from an EMBL/GenBank/DDBJ whole genome shotgun (WGS) entry which is preliminary data.</text>
</comment>
<feature type="transmembrane region" description="Helical" evidence="1">
    <location>
        <begin position="100"/>
        <end position="127"/>
    </location>
</feature>
<feature type="transmembrane region" description="Helical" evidence="1">
    <location>
        <begin position="139"/>
        <end position="163"/>
    </location>
</feature>
<name>A0A0D6MK94_9PROT</name>
<gene>
    <name evidence="2" type="ORF">Tasa_010_245</name>
</gene>
<feature type="transmembrane region" description="Helical" evidence="1">
    <location>
        <begin position="41"/>
        <end position="60"/>
    </location>
</feature>
<protein>
    <recommendedName>
        <fullName evidence="4">Transmembrane protein</fullName>
    </recommendedName>
</protein>
<keyword evidence="1" id="KW-1133">Transmembrane helix</keyword>
<dbReference type="AlphaFoldDB" id="A0A0D6MK94"/>
<keyword evidence="3" id="KW-1185">Reference proteome</keyword>
<proteinExistence type="predicted"/>
<evidence type="ECO:0008006" key="4">
    <source>
        <dbReference type="Google" id="ProtNLM"/>
    </source>
</evidence>